<gene>
    <name evidence="1" type="ORF">HMPREF0766_14325</name>
</gene>
<keyword evidence="2" id="KW-1185">Reference proteome</keyword>
<protein>
    <recommendedName>
        <fullName evidence="3">NAD-dependent epimerase/dehydratase domain-containing protein</fullName>
    </recommendedName>
</protein>
<dbReference type="EMBL" id="ACHA02000012">
    <property type="protein sequence ID" value="EFK57122.1"/>
    <property type="molecule type" value="Genomic_DNA"/>
</dbReference>
<dbReference type="STRING" id="525373.HMPREF0766_14325"/>
<dbReference type="InterPro" id="IPR036291">
    <property type="entry name" value="NAD(P)-bd_dom_sf"/>
</dbReference>
<evidence type="ECO:0000313" key="1">
    <source>
        <dbReference type="EMBL" id="EFK57122.1"/>
    </source>
</evidence>
<dbReference type="SUPFAM" id="SSF51735">
    <property type="entry name" value="NAD(P)-binding Rossmann-fold domains"/>
    <property type="match status" value="1"/>
</dbReference>
<proteinExistence type="predicted"/>
<comment type="caution">
    <text evidence="1">The sequence shown here is derived from an EMBL/GenBank/DDBJ whole genome shotgun (WGS) entry which is preliminary data.</text>
</comment>
<name>D7VPW5_SPHSI</name>
<accession>D7VPW5</accession>
<evidence type="ECO:0008006" key="3">
    <source>
        <dbReference type="Google" id="ProtNLM"/>
    </source>
</evidence>
<dbReference type="AlphaFoldDB" id="D7VPW5"/>
<dbReference type="Proteomes" id="UP000006258">
    <property type="component" value="Unassembled WGS sequence"/>
</dbReference>
<dbReference type="HOGENOM" id="CLU_3317198_0_0_10"/>
<organism evidence="1 2">
    <name type="scientific">Sphingobacterium spiritivorum ATCC 33861</name>
    <dbReference type="NCBI Taxonomy" id="525373"/>
    <lineage>
        <taxon>Bacteria</taxon>
        <taxon>Pseudomonadati</taxon>
        <taxon>Bacteroidota</taxon>
        <taxon>Sphingobacteriia</taxon>
        <taxon>Sphingobacteriales</taxon>
        <taxon>Sphingobacteriaceae</taxon>
        <taxon>Sphingobacterium</taxon>
    </lineage>
</organism>
<reference evidence="1" key="1">
    <citation type="submission" date="2010-07" db="EMBL/GenBank/DDBJ databases">
        <authorList>
            <person name="Muzny D."/>
            <person name="Qin X."/>
            <person name="Buhay C."/>
            <person name="Dugan-Rocha S."/>
            <person name="Ding Y."/>
            <person name="Chen G."/>
            <person name="Hawes A."/>
            <person name="Holder M."/>
            <person name="Jhangiani S."/>
            <person name="Johnson A."/>
            <person name="Khan Z."/>
            <person name="Li Z."/>
            <person name="Liu W."/>
            <person name="Liu X."/>
            <person name="Perez L."/>
            <person name="Shen H."/>
            <person name="Wang Q."/>
            <person name="Watt J."/>
            <person name="Xi L."/>
            <person name="Xin Y."/>
            <person name="Zhou J."/>
            <person name="Deng J."/>
            <person name="Jiang H."/>
            <person name="Liu Y."/>
            <person name="Qu J."/>
            <person name="Song X.-Z."/>
            <person name="Zhang L."/>
            <person name="Villasana D."/>
            <person name="Johnson A."/>
            <person name="Liu J."/>
            <person name="Liyanage D."/>
            <person name="Lorensuhewa L."/>
            <person name="Robinson T."/>
            <person name="Song A."/>
            <person name="Song B.-B."/>
            <person name="Dinh H."/>
            <person name="Thornton R."/>
            <person name="Coyle M."/>
            <person name="Francisco L."/>
            <person name="Jackson L."/>
            <person name="Javaid M."/>
            <person name="Korchina V."/>
            <person name="Kovar C."/>
            <person name="Mata R."/>
            <person name="Mathew T."/>
            <person name="Ngo R."/>
            <person name="Nguyen L."/>
            <person name="Nguyen N."/>
            <person name="Okwuonu G."/>
            <person name="Ongeri F."/>
            <person name="Pham C."/>
            <person name="Simmons D."/>
            <person name="Wilczek-Boney K."/>
            <person name="Hale W."/>
            <person name="Jakkamsetti A."/>
            <person name="Pham P."/>
            <person name="Ruth R."/>
            <person name="San Lucas F."/>
            <person name="Warren J."/>
            <person name="Zhang J."/>
            <person name="Zhao Z."/>
            <person name="Zhou C."/>
            <person name="Zhu D."/>
            <person name="Lee S."/>
            <person name="Bess C."/>
            <person name="Blankenburg K."/>
            <person name="Forbes L."/>
            <person name="Fu Q."/>
            <person name="Gubbala S."/>
            <person name="Hirani K."/>
            <person name="Jayaseelan J.C."/>
            <person name="Lara F."/>
            <person name="Munidasa M."/>
            <person name="Palculict T."/>
            <person name="Patil S."/>
            <person name="Pu L.-L."/>
            <person name="Saada N."/>
            <person name="Tang L."/>
            <person name="Weissenberger G."/>
            <person name="Zhu Y."/>
            <person name="Hemphill L."/>
            <person name="Shang Y."/>
            <person name="Youmans B."/>
            <person name="Ayvaz T."/>
            <person name="Ross M."/>
            <person name="Santibanez J."/>
            <person name="Aqrawi P."/>
            <person name="Gross S."/>
            <person name="Joshi V."/>
            <person name="Fowler G."/>
            <person name="Nazareth L."/>
            <person name="Reid J."/>
            <person name="Worley K."/>
            <person name="Petrosino J."/>
            <person name="Highlander S."/>
            <person name="Gibbs R."/>
        </authorList>
    </citation>
    <scope>NUCLEOTIDE SEQUENCE [LARGE SCALE GENOMIC DNA]</scope>
    <source>
        <strain evidence="1">ATCC 33861</strain>
    </source>
</reference>
<evidence type="ECO:0000313" key="2">
    <source>
        <dbReference type="Proteomes" id="UP000006258"/>
    </source>
</evidence>
<dbReference type="Gene3D" id="3.40.50.720">
    <property type="entry name" value="NAD(P)-binding Rossmann-like Domain"/>
    <property type="match status" value="1"/>
</dbReference>
<sequence length="39" mass="4130">MKVIITGATGMVGEGVLLECLNNTAVVEVLIIGRKNYPL</sequence>